<dbReference type="InterPro" id="IPR050609">
    <property type="entry name" value="Antp_homeobox_Deformed_sf"/>
</dbReference>
<reference evidence="10" key="1">
    <citation type="submission" date="2021-02" db="EMBL/GenBank/DDBJ databases">
        <authorList>
            <person name="Nowell W R."/>
        </authorList>
    </citation>
    <scope>NUCLEOTIDE SEQUENCE</scope>
</reference>
<organism evidence="10 11">
    <name type="scientific">Adineta steineri</name>
    <dbReference type="NCBI Taxonomy" id="433720"/>
    <lineage>
        <taxon>Eukaryota</taxon>
        <taxon>Metazoa</taxon>
        <taxon>Spiralia</taxon>
        <taxon>Gnathifera</taxon>
        <taxon>Rotifera</taxon>
        <taxon>Eurotatoria</taxon>
        <taxon>Bdelloidea</taxon>
        <taxon>Adinetida</taxon>
        <taxon>Adinetidae</taxon>
        <taxon>Adineta</taxon>
    </lineage>
</organism>
<gene>
    <name evidence="10" type="ORF">JYZ213_LOCUS46671</name>
</gene>
<evidence type="ECO:0000256" key="2">
    <source>
        <dbReference type="ARBA" id="ARBA00022473"/>
    </source>
</evidence>
<feature type="compositionally biased region" description="Low complexity" evidence="8">
    <location>
        <begin position="111"/>
        <end position="122"/>
    </location>
</feature>
<dbReference type="AlphaFoldDB" id="A0A815XGM1"/>
<dbReference type="EMBL" id="CAJNOG010006092">
    <property type="protein sequence ID" value="CAF1557220.1"/>
    <property type="molecule type" value="Genomic_DNA"/>
</dbReference>
<evidence type="ECO:0000256" key="5">
    <source>
        <dbReference type="ARBA" id="ARBA00023242"/>
    </source>
</evidence>
<evidence type="ECO:0000256" key="4">
    <source>
        <dbReference type="ARBA" id="ARBA00023155"/>
    </source>
</evidence>
<dbReference type="GO" id="GO:0045944">
    <property type="term" value="P:positive regulation of transcription by RNA polymerase II"/>
    <property type="evidence" value="ECO:0007669"/>
    <property type="project" value="TreeGrafter"/>
</dbReference>
<dbReference type="Gene3D" id="1.10.10.60">
    <property type="entry name" value="Homeodomain-like"/>
    <property type="match status" value="1"/>
</dbReference>
<keyword evidence="3 6" id="KW-0238">DNA-binding</keyword>
<dbReference type="Pfam" id="PF00046">
    <property type="entry name" value="Homeodomain"/>
    <property type="match status" value="1"/>
</dbReference>
<dbReference type="InterPro" id="IPR000047">
    <property type="entry name" value="HTH_motif"/>
</dbReference>
<comment type="subcellular location">
    <subcellularLocation>
        <location evidence="1 6 7">Nucleus</location>
    </subcellularLocation>
</comment>
<dbReference type="CDD" id="cd00086">
    <property type="entry name" value="homeodomain"/>
    <property type="match status" value="1"/>
</dbReference>
<evidence type="ECO:0000256" key="7">
    <source>
        <dbReference type="RuleBase" id="RU000682"/>
    </source>
</evidence>
<keyword evidence="4 6" id="KW-0371">Homeobox</keyword>
<dbReference type="PROSITE" id="PS50071">
    <property type="entry name" value="HOMEOBOX_2"/>
    <property type="match status" value="1"/>
</dbReference>
<dbReference type="GO" id="GO:0000978">
    <property type="term" value="F:RNA polymerase II cis-regulatory region sequence-specific DNA binding"/>
    <property type="evidence" value="ECO:0007669"/>
    <property type="project" value="TreeGrafter"/>
</dbReference>
<evidence type="ECO:0000256" key="1">
    <source>
        <dbReference type="ARBA" id="ARBA00004123"/>
    </source>
</evidence>
<dbReference type="GO" id="GO:0000981">
    <property type="term" value="F:DNA-binding transcription factor activity, RNA polymerase II-specific"/>
    <property type="evidence" value="ECO:0007669"/>
    <property type="project" value="InterPro"/>
</dbReference>
<dbReference type="InterPro" id="IPR020479">
    <property type="entry name" value="HD_metazoa"/>
</dbReference>
<proteinExistence type="predicted"/>
<dbReference type="InterPro" id="IPR001356">
    <property type="entry name" value="HD"/>
</dbReference>
<dbReference type="SUPFAM" id="SSF46689">
    <property type="entry name" value="Homeodomain-like"/>
    <property type="match status" value="1"/>
</dbReference>
<feature type="DNA-binding region" description="Homeobox" evidence="6">
    <location>
        <begin position="3"/>
        <end position="62"/>
    </location>
</feature>
<keyword evidence="5 6" id="KW-0539">Nucleus</keyword>
<dbReference type="GO" id="GO:0005654">
    <property type="term" value="C:nucleoplasm"/>
    <property type="evidence" value="ECO:0007669"/>
    <property type="project" value="TreeGrafter"/>
</dbReference>
<dbReference type="PANTHER" id="PTHR45771">
    <property type="entry name" value="HOMEOTIC PROTEIN DEFORMED"/>
    <property type="match status" value="1"/>
</dbReference>
<accession>A0A815XGM1</accession>
<dbReference type="PANTHER" id="PTHR45771:SF6">
    <property type="entry name" value="HOMEOTIC PROTEIN SEX COMBS REDUCED"/>
    <property type="match status" value="1"/>
</dbReference>
<dbReference type="Proteomes" id="UP000663845">
    <property type="component" value="Unassembled WGS sequence"/>
</dbReference>
<dbReference type="InterPro" id="IPR009057">
    <property type="entry name" value="Homeodomain-like_sf"/>
</dbReference>
<feature type="domain" description="Homeobox" evidence="9">
    <location>
        <begin position="1"/>
        <end position="61"/>
    </location>
</feature>
<feature type="compositionally biased region" description="Basic and acidic residues" evidence="8">
    <location>
        <begin position="71"/>
        <end position="88"/>
    </location>
</feature>
<dbReference type="InterPro" id="IPR017970">
    <property type="entry name" value="Homeobox_CS"/>
</dbReference>
<evidence type="ECO:0000259" key="9">
    <source>
        <dbReference type="PROSITE" id="PS50071"/>
    </source>
</evidence>
<evidence type="ECO:0000313" key="10">
    <source>
        <dbReference type="EMBL" id="CAF1557220.1"/>
    </source>
</evidence>
<protein>
    <recommendedName>
        <fullName evidence="9">Homeobox domain-containing protein</fullName>
    </recommendedName>
</protein>
<keyword evidence="2" id="KW-0217">Developmental protein</keyword>
<evidence type="ECO:0000313" key="11">
    <source>
        <dbReference type="Proteomes" id="UP000663845"/>
    </source>
</evidence>
<dbReference type="SMART" id="SM00389">
    <property type="entry name" value="HOX"/>
    <property type="match status" value="1"/>
</dbReference>
<dbReference type="GO" id="GO:0009952">
    <property type="term" value="P:anterior/posterior pattern specification"/>
    <property type="evidence" value="ECO:0007669"/>
    <property type="project" value="TreeGrafter"/>
</dbReference>
<feature type="region of interest" description="Disordered" evidence="8">
    <location>
        <begin position="69"/>
        <end position="122"/>
    </location>
</feature>
<sequence>GETKRTRTSYSRYQTLELEKEFHFNRYLSRRRRIEIAHSLALTERQIKIWFQNRRMKWKKDNKLQSLNDISKNEDKATSLNIKREKQETSSSSTTTTTTNNRIINTEHRQSTSSSSTPNSFN</sequence>
<feature type="compositionally biased region" description="Low complexity" evidence="8">
    <location>
        <begin position="89"/>
        <end position="99"/>
    </location>
</feature>
<feature type="non-terminal residue" evidence="10">
    <location>
        <position position="1"/>
    </location>
</feature>
<evidence type="ECO:0000256" key="8">
    <source>
        <dbReference type="SAM" id="MobiDB-lite"/>
    </source>
</evidence>
<dbReference type="PRINTS" id="PR00024">
    <property type="entry name" value="HOMEOBOX"/>
</dbReference>
<dbReference type="PRINTS" id="PR00031">
    <property type="entry name" value="HTHREPRESSR"/>
</dbReference>
<dbReference type="PROSITE" id="PS00027">
    <property type="entry name" value="HOMEOBOX_1"/>
    <property type="match status" value="1"/>
</dbReference>
<name>A0A815XGM1_9BILA</name>
<evidence type="ECO:0000256" key="3">
    <source>
        <dbReference type="ARBA" id="ARBA00023125"/>
    </source>
</evidence>
<evidence type="ECO:0000256" key="6">
    <source>
        <dbReference type="PROSITE-ProRule" id="PRU00108"/>
    </source>
</evidence>
<comment type="caution">
    <text evidence="10">The sequence shown here is derived from an EMBL/GenBank/DDBJ whole genome shotgun (WGS) entry which is preliminary data.</text>
</comment>